<feature type="transmembrane region" description="Helical" evidence="1">
    <location>
        <begin position="77"/>
        <end position="97"/>
    </location>
</feature>
<reference evidence="3 4" key="1">
    <citation type="journal article" date="2022" name="Int. J. Syst. Evol. Microbiol.">
        <title>Prevotella herbatica sp. nov., a plant polysaccharide-decomposing anaerobic bacterium isolated from a methanogenic reactor.</title>
        <authorList>
            <person name="Uek A."/>
            <person name="Tonouchi A."/>
            <person name="Kaku N."/>
            <person name="Ueki K."/>
        </authorList>
    </citation>
    <scope>NUCLEOTIDE SEQUENCE [LARGE SCALE GENOMIC DNA]</scope>
    <source>
        <strain evidence="3 4">WR041</strain>
    </source>
</reference>
<dbReference type="InterPro" id="IPR046947">
    <property type="entry name" value="LytR-like"/>
</dbReference>
<dbReference type="PROSITE" id="PS50930">
    <property type="entry name" value="HTH_LYTTR"/>
    <property type="match status" value="1"/>
</dbReference>
<dbReference type="EMBL" id="AP024484">
    <property type="protein sequence ID" value="BCS85136.1"/>
    <property type="molecule type" value="Genomic_DNA"/>
</dbReference>
<feature type="transmembrane region" description="Helical" evidence="1">
    <location>
        <begin position="109"/>
        <end position="128"/>
    </location>
</feature>
<proteinExistence type="predicted"/>
<dbReference type="Gene3D" id="2.40.50.1020">
    <property type="entry name" value="LytTr DNA-binding domain"/>
    <property type="match status" value="1"/>
</dbReference>
<dbReference type="PANTHER" id="PTHR37299">
    <property type="entry name" value="TRANSCRIPTIONAL REGULATOR-RELATED"/>
    <property type="match status" value="1"/>
</dbReference>
<feature type="transmembrane region" description="Helical" evidence="1">
    <location>
        <begin position="16"/>
        <end position="39"/>
    </location>
</feature>
<dbReference type="InterPro" id="IPR007492">
    <property type="entry name" value="LytTR_DNA-bd_dom"/>
</dbReference>
<evidence type="ECO:0000259" key="2">
    <source>
        <dbReference type="PROSITE" id="PS50930"/>
    </source>
</evidence>
<name>A0ABM7NX85_9BACT</name>
<evidence type="ECO:0000313" key="3">
    <source>
        <dbReference type="EMBL" id="BCS85136.1"/>
    </source>
</evidence>
<dbReference type="PANTHER" id="PTHR37299:SF1">
    <property type="entry name" value="STAGE 0 SPORULATION PROTEIN A HOMOLOG"/>
    <property type="match status" value="1"/>
</dbReference>
<keyword evidence="1" id="KW-0812">Transmembrane</keyword>
<evidence type="ECO:0000256" key="1">
    <source>
        <dbReference type="SAM" id="Phobius"/>
    </source>
</evidence>
<accession>A0ABM7NX85</accession>
<sequence>MENLILHNSLTRQHHIFLSVLLGVAYALSFGLSFSLSPIGISADAIISSLLLFCEAVILWSIFTYSRIEILGFYQSVTIHIAYALLSVTIMVLLEYLVMTEFSKESLSIYFQSLPARVFCLIVIYASFRRYYISNMSENDFENDEHAEIESKLETVAPIDVIERITVKVGTKIKVIPVDEVIYFKAEDDYVSVVTDQGHWLKSERLKDYEESLPSNEFARVHRSYIVNISKISKIERYGQKQMLSLNNGEQIRISLTGYKILKEKLKL</sequence>
<evidence type="ECO:0000313" key="4">
    <source>
        <dbReference type="Proteomes" id="UP001319045"/>
    </source>
</evidence>
<dbReference type="RefSeq" id="WP_207155293.1">
    <property type="nucleotide sequence ID" value="NZ_AP024484.1"/>
</dbReference>
<dbReference type="Proteomes" id="UP001319045">
    <property type="component" value="Chromosome"/>
</dbReference>
<feature type="transmembrane region" description="Helical" evidence="1">
    <location>
        <begin position="45"/>
        <end position="65"/>
    </location>
</feature>
<keyword evidence="4" id="KW-1185">Reference proteome</keyword>
<protein>
    <submittedName>
        <fullName evidence="3">LytTR family transcriptional regulator</fullName>
    </submittedName>
</protein>
<keyword evidence="1" id="KW-1133">Transmembrane helix</keyword>
<gene>
    <name evidence="3" type="ORF">prwr041_10290</name>
</gene>
<feature type="domain" description="HTH LytTR-type" evidence="2">
    <location>
        <begin position="165"/>
        <end position="268"/>
    </location>
</feature>
<dbReference type="SMART" id="SM00850">
    <property type="entry name" value="LytTR"/>
    <property type="match status" value="1"/>
</dbReference>
<dbReference type="Pfam" id="PF04397">
    <property type="entry name" value="LytTR"/>
    <property type="match status" value="1"/>
</dbReference>
<keyword evidence="1" id="KW-0472">Membrane</keyword>
<organism evidence="3 4">
    <name type="scientific">Prevotella herbatica</name>
    <dbReference type="NCBI Taxonomy" id="2801997"/>
    <lineage>
        <taxon>Bacteria</taxon>
        <taxon>Pseudomonadati</taxon>
        <taxon>Bacteroidota</taxon>
        <taxon>Bacteroidia</taxon>
        <taxon>Bacteroidales</taxon>
        <taxon>Prevotellaceae</taxon>
        <taxon>Prevotella</taxon>
    </lineage>
</organism>